<gene>
    <name evidence="2" type="ORF">BDZ94DRAFT_1267888</name>
</gene>
<dbReference type="EMBL" id="MU150313">
    <property type="protein sequence ID" value="KAF9459608.1"/>
    <property type="molecule type" value="Genomic_DNA"/>
</dbReference>
<protein>
    <submittedName>
        <fullName evidence="2">Uncharacterized protein</fullName>
    </submittedName>
</protein>
<keyword evidence="1" id="KW-0472">Membrane</keyword>
<accession>A0A9P6CG51</accession>
<evidence type="ECO:0000256" key="1">
    <source>
        <dbReference type="SAM" id="Phobius"/>
    </source>
</evidence>
<keyword evidence="1" id="KW-1133">Transmembrane helix</keyword>
<sequence length="67" mass="7431">MSTPAIFGDLPILVPVLTWGALIYTGRVGRLMFLSSCRFNIEPSGDATHRPTWSFCIVRLGQDHVLV</sequence>
<keyword evidence="3" id="KW-1185">Reference proteome</keyword>
<evidence type="ECO:0000313" key="2">
    <source>
        <dbReference type="EMBL" id="KAF9459608.1"/>
    </source>
</evidence>
<comment type="caution">
    <text evidence="2">The sequence shown here is derived from an EMBL/GenBank/DDBJ whole genome shotgun (WGS) entry which is preliminary data.</text>
</comment>
<name>A0A9P6CG51_9AGAR</name>
<dbReference type="AlphaFoldDB" id="A0A9P6CG51"/>
<evidence type="ECO:0000313" key="3">
    <source>
        <dbReference type="Proteomes" id="UP000807353"/>
    </source>
</evidence>
<dbReference type="Proteomes" id="UP000807353">
    <property type="component" value="Unassembled WGS sequence"/>
</dbReference>
<organism evidence="2 3">
    <name type="scientific">Collybia nuda</name>
    <dbReference type="NCBI Taxonomy" id="64659"/>
    <lineage>
        <taxon>Eukaryota</taxon>
        <taxon>Fungi</taxon>
        <taxon>Dikarya</taxon>
        <taxon>Basidiomycota</taxon>
        <taxon>Agaricomycotina</taxon>
        <taxon>Agaricomycetes</taxon>
        <taxon>Agaricomycetidae</taxon>
        <taxon>Agaricales</taxon>
        <taxon>Tricholomatineae</taxon>
        <taxon>Clitocybaceae</taxon>
        <taxon>Collybia</taxon>
    </lineage>
</organism>
<keyword evidence="1" id="KW-0812">Transmembrane</keyword>
<reference evidence="2" key="1">
    <citation type="submission" date="2020-11" db="EMBL/GenBank/DDBJ databases">
        <authorList>
            <consortium name="DOE Joint Genome Institute"/>
            <person name="Ahrendt S."/>
            <person name="Riley R."/>
            <person name="Andreopoulos W."/>
            <person name="Labutti K."/>
            <person name="Pangilinan J."/>
            <person name="Ruiz-Duenas F.J."/>
            <person name="Barrasa J.M."/>
            <person name="Sanchez-Garcia M."/>
            <person name="Camarero S."/>
            <person name="Miyauchi S."/>
            <person name="Serrano A."/>
            <person name="Linde D."/>
            <person name="Babiker R."/>
            <person name="Drula E."/>
            <person name="Ayuso-Fernandez I."/>
            <person name="Pacheco R."/>
            <person name="Padilla G."/>
            <person name="Ferreira P."/>
            <person name="Barriuso J."/>
            <person name="Kellner H."/>
            <person name="Castanera R."/>
            <person name="Alfaro M."/>
            <person name="Ramirez L."/>
            <person name="Pisabarro A.G."/>
            <person name="Kuo A."/>
            <person name="Tritt A."/>
            <person name="Lipzen A."/>
            <person name="He G."/>
            <person name="Yan M."/>
            <person name="Ng V."/>
            <person name="Cullen D."/>
            <person name="Martin F."/>
            <person name="Rosso M.-N."/>
            <person name="Henrissat B."/>
            <person name="Hibbett D."/>
            <person name="Martinez A.T."/>
            <person name="Grigoriev I.V."/>
        </authorList>
    </citation>
    <scope>NUCLEOTIDE SEQUENCE</scope>
    <source>
        <strain evidence="2">CBS 247.69</strain>
    </source>
</reference>
<feature type="transmembrane region" description="Helical" evidence="1">
    <location>
        <begin position="6"/>
        <end position="25"/>
    </location>
</feature>
<proteinExistence type="predicted"/>